<organism evidence="1 2">
    <name type="scientific">Jatropha curcas</name>
    <name type="common">Barbados nut</name>
    <dbReference type="NCBI Taxonomy" id="180498"/>
    <lineage>
        <taxon>Eukaryota</taxon>
        <taxon>Viridiplantae</taxon>
        <taxon>Streptophyta</taxon>
        <taxon>Embryophyta</taxon>
        <taxon>Tracheophyta</taxon>
        <taxon>Spermatophyta</taxon>
        <taxon>Magnoliopsida</taxon>
        <taxon>eudicotyledons</taxon>
        <taxon>Gunneridae</taxon>
        <taxon>Pentapetalae</taxon>
        <taxon>rosids</taxon>
        <taxon>fabids</taxon>
        <taxon>Malpighiales</taxon>
        <taxon>Euphorbiaceae</taxon>
        <taxon>Crotonoideae</taxon>
        <taxon>Jatropheae</taxon>
        <taxon>Jatropha</taxon>
    </lineage>
</organism>
<proteinExistence type="predicted"/>
<evidence type="ECO:0000313" key="1">
    <source>
        <dbReference type="EMBL" id="KDP21726.1"/>
    </source>
</evidence>
<reference evidence="1 2" key="1">
    <citation type="journal article" date="2014" name="PLoS ONE">
        <title>Global Analysis of Gene Expression Profiles in Physic Nut (Jatropha curcas L.) Seedlings Exposed to Salt Stress.</title>
        <authorList>
            <person name="Zhang L."/>
            <person name="Zhang C."/>
            <person name="Wu P."/>
            <person name="Chen Y."/>
            <person name="Li M."/>
            <person name="Jiang H."/>
            <person name="Wu G."/>
        </authorList>
    </citation>
    <scope>NUCLEOTIDE SEQUENCE [LARGE SCALE GENOMIC DNA]</scope>
    <source>
        <strain evidence="2">cv. GZQX0401</strain>
        <tissue evidence="1">Young leaves</tissue>
    </source>
</reference>
<protein>
    <submittedName>
        <fullName evidence="1">Uncharacterized protein</fullName>
    </submittedName>
</protein>
<sequence>MVWMSGPVVAVSRTRCSSGLWRYGPMSTVFTRAVRAVTLRSSPGGFLAIWPTAITLMPVARIPSIGGASLMTV</sequence>
<dbReference type="AlphaFoldDB" id="A0A067JD30"/>
<name>A0A067JD30_JATCU</name>
<accession>A0A067JD30</accession>
<keyword evidence="2" id="KW-1185">Reference proteome</keyword>
<evidence type="ECO:0000313" key="2">
    <source>
        <dbReference type="Proteomes" id="UP000027138"/>
    </source>
</evidence>
<gene>
    <name evidence="1" type="ORF">JCGZ_03609</name>
</gene>
<dbReference type="Proteomes" id="UP000027138">
    <property type="component" value="Unassembled WGS sequence"/>
</dbReference>
<dbReference type="EMBL" id="KK915583">
    <property type="protein sequence ID" value="KDP21726.1"/>
    <property type="molecule type" value="Genomic_DNA"/>
</dbReference>